<reference evidence="20 21" key="1">
    <citation type="journal article" date="2008" name="Nature">
        <title>Genome analysis of the platypus reveals unique signatures of evolution.</title>
        <authorList>
            <person name="Warren W.C."/>
            <person name="Hillier L.W."/>
            <person name="Marshall Graves J.A."/>
            <person name="Birney E."/>
            <person name="Ponting C.P."/>
            <person name="Grutzner F."/>
            <person name="Belov K."/>
            <person name="Miller W."/>
            <person name="Clarke L."/>
            <person name="Chinwalla A.T."/>
            <person name="Yang S.P."/>
            <person name="Heger A."/>
            <person name="Locke D.P."/>
            <person name="Miethke P."/>
            <person name="Waters P.D."/>
            <person name="Veyrunes F."/>
            <person name="Fulton L."/>
            <person name="Fulton B."/>
            <person name="Graves T."/>
            <person name="Wallis J."/>
            <person name="Puente X.S."/>
            <person name="Lopez-Otin C."/>
            <person name="Ordonez G.R."/>
            <person name="Eichler E.E."/>
            <person name="Chen L."/>
            <person name="Cheng Z."/>
            <person name="Deakin J.E."/>
            <person name="Alsop A."/>
            <person name="Thompson K."/>
            <person name="Kirby P."/>
            <person name="Papenfuss A.T."/>
            <person name="Wakefield M.J."/>
            <person name="Olender T."/>
            <person name="Lancet D."/>
            <person name="Huttley G.A."/>
            <person name="Smit A.F."/>
            <person name="Pask A."/>
            <person name="Temple-Smith P."/>
            <person name="Batzer M.A."/>
            <person name="Walker J.A."/>
            <person name="Konkel M.K."/>
            <person name="Harris R.S."/>
            <person name="Whittington C.M."/>
            <person name="Wong E.S."/>
            <person name="Gemmell N.J."/>
            <person name="Buschiazzo E."/>
            <person name="Vargas Jentzsch I.M."/>
            <person name="Merkel A."/>
            <person name="Schmitz J."/>
            <person name="Zemann A."/>
            <person name="Churakov G."/>
            <person name="Kriegs J.O."/>
            <person name="Brosius J."/>
            <person name="Murchison E.P."/>
            <person name="Sachidanandam R."/>
            <person name="Smith C."/>
            <person name="Hannon G.J."/>
            <person name="Tsend-Ayush E."/>
            <person name="McMillan D."/>
            <person name="Attenborough R."/>
            <person name="Rens W."/>
            <person name="Ferguson-Smith M."/>
            <person name="Lefevre C.M."/>
            <person name="Sharp J.A."/>
            <person name="Nicholas K.R."/>
            <person name="Ray D.A."/>
            <person name="Kube M."/>
            <person name="Reinhardt R."/>
            <person name="Pringle T.H."/>
            <person name="Taylor J."/>
            <person name="Jones R.C."/>
            <person name="Nixon B."/>
            <person name="Dacheux J.L."/>
            <person name="Niwa H."/>
            <person name="Sekita Y."/>
            <person name="Huang X."/>
            <person name="Stark A."/>
            <person name="Kheradpour P."/>
            <person name="Kellis M."/>
            <person name="Flicek P."/>
            <person name="Chen Y."/>
            <person name="Webber C."/>
            <person name="Hardison R."/>
            <person name="Nelson J."/>
            <person name="Hallsworth-Pepin K."/>
            <person name="Delehaunty K."/>
            <person name="Markovic C."/>
            <person name="Minx P."/>
            <person name="Feng Y."/>
            <person name="Kremitzki C."/>
            <person name="Mitreva M."/>
            <person name="Glasscock J."/>
            <person name="Wylie T."/>
            <person name="Wohldmann P."/>
            <person name="Thiru P."/>
            <person name="Nhan M.N."/>
            <person name="Pohl C.S."/>
            <person name="Smith S.M."/>
            <person name="Hou S."/>
            <person name="Nefedov M."/>
            <person name="de Jong P.J."/>
            <person name="Renfree M.B."/>
            <person name="Mardis E.R."/>
            <person name="Wilson R.K."/>
        </authorList>
    </citation>
    <scope>NUCLEOTIDE SEQUENCE [LARGE SCALE GENOMIC DNA]</scope>
    <source>
        <strain evidence="20 21">Glennie</strain>
    </source>
</reference>
<evidence type="ECO:0000256" key="3">
    <source>
        <dbReference type="ARBA" id="ARBA00022475"/>
    </source>
</evidence>
<evidence type="ECO:0000256" key="6">
    <source>
        <dbReference type="ARBA" id="ARBA00022729"/>
    </source>
</evidence>
<dbReference type="InterPro" id="IPR007110">
    <property type="entry name" value="Ig-like_dom"/>
</dbReference>
<dbReference type="OrthoDB" id="6157407at2759"/>
<dbReference type="AlphaFoldDB" id="F6WEB5"/>
<dbReference type="Proteomes" id="UP000002279">
    <property type="component" value="Chromosome 7"/>
</dbReference>
<dbReference type="GeneTree" id="ENSGT00940000161667"/>
<dbReference type="PANTHER" id="PTHR11860">
    <property type="entry name" value="POLYMERIC-IMMUNOGLOBULIN RECEPTOR"/>
    <property type="match status" value="1"/>
</dbReference>
<evidence type="ECO:0000259" key="19">
    <source>
        <dbReference type="PROSITE" id="PS50835"/>
    </source>
</evidence>
<feature type="chain" id="PRO_5027936706" description="Polymeric immunoglobulin receptor" evidence="18">
    <location>
        <begin position="18"/>
        <end position="732"/>
    </location>
</feature>
<keyword evidence="5 17" id="KW-0812">Transmembrane</keyword>
<dbReference type="Gene3D" id="2.60.40.10">
    <property type="entry name" value="Immunoglobulins"/>
    <property type="match status" value="5"/>
</dbReference>
<evidence type="ECO:0000256" key="15">
    <source>
        <dbReference type="ARBA" id="ARBA00049745"/>
    </source>
</evidence>
<dbReference type="OMA" id="IKCYYPA"/>
<evidence type="ECO:0000256" key="4">
    <source>
        <dbReference type="ARBA" id="ARBA00022525"/>
    </source>
</evidence>
<proteinExistence type="predicted"/>
<evidence type="ECO:0000256" key="5">
    <source>
        <dbReference type="ARBA" id="ARBA00022692"/>
    </source>
</evidence>
<keyword evidence="6 18" id="KW-0732">Signal</keyword>
<evidence type="ECO:0000256" key="18">
    <source>
        <dbReference type="SAM" id="SignalP"/>
    </source>
</evidence>
<dbReference type="FunCoup" id="F6WEB5">
    <property type="interactions" value="317"/>
</dbReference>
<dbReference type="PANTHER" id="PTHR11860:SF82">
    <property type="entry name" value="POLYMERIC IMMUNOGLOBULIN RECEPTOR"/>
    <property type="match status" value="1"/>
</dbReference>
<dbReference type="InParanoid" id="F6WEB5"/>
<feature type="signal peptide" evidence="18">
    <location>
        <begin position="1"/>
        <end position="17"/>
    </location>
</feature>
<reference evidence="20" key="2">
    <citation type="submission" date="2025-08" db="UniProtKB">
        <authorList>
            <consortium name="Ensembl"/>
        </authorList>
    </citation>
    <scope>IDENTIFICATION</scope>
    <source>
        <strain evidence="20">Glennie</strain>
    </source>
</reference>
<dbReference type="GO" id="GO:0007165">
    <property type="term" value="P:signal transduction"/>
    <property type="evidence" value="ECO:0000318"/>
    <property type="project" value="GO_Central"/>
</dbReference>
<name>F6WEB5_ORNAN</name>
<keyword evidence="10" id="KW-0325">Glycoprotein</keyword>
<feature type="domain" description="Ig-like" evidence="19">
    <location>
        <begin position="457"/>
        <end position="556"/>
    </location>
</feature>
<evidence type="ECO:0000256" key="2">
    <source>
        <dbReference type="ARBA" id="ARBA00004613"/>
    </source>
</evidence>
<dbReference type="HOGENOM" id="CLU_020923_0_0_1"/>
<dbReference type="GO" id="GO:0002415">
    <property type="term" value="P:immunoglobulin transcytosis in epithelial cells mediated by polymeric immunoglobulin receptor"/>
    <property type="evidence" value="ECO:0000318"/>
    <property type="project" value="GO_Central"/>
</dbReference>
<evidence type="ECO:0000313" key="21">
    <source>
        <dbReference type="Proteomes" id="UP000002279"/>
    </source>
</evidence>
<dbReference type="SUPFAM" id="SSF48726">
    <property type="entry name" value="Immunoglobulin"/>
    <property type="match status" value="5"/>
</dbReference>
<dbReference type="PROSITE" id="PS50835">
    <property type="entry name" value="IG_LIKE"/>
    <property type="match status" value="1"/>
</dbReference>
<keyword evidence="3" id="KW-1003">Cell membrane</keyword>
<evidence type="ECO:0000256" key="8">
    <source>
        <dbReference type="ARBA" id="ARBA00023136"/>
    </source>
</evidence>
<evidence type="ECO:0000256" key="1">
    <source>
        <dbReference type="ARBA" id="ARBA00004251"/>
    </source>
</evidence>
<keyword evidence="21" id="KW-1185">Reference proteome</keyword>
<dbReference type="RefSeq" id="XP_007668461.1">
    <property type="nucleotide sequence ID" value="XM_007670271.4"/>
</dbReference>
<keyword evidence="11" id="KW-0393">Immunoglobulin domain</keyword>
<evidence type="ECO:0000256" key="17">
    <source>
        <dbReference type="SAM" id="Phobius"/>
    </source>
</evidence>
<evidence type="ECO:0000256" key="13">
    <source>
        <dbReference type="ARBA" id="ARBA00049604"/>
    </source>
</evidence>
<reference evidence="20" key="3">
    <citation type="submission" date="2025-09" db="UniProtKB">
        <authorList>
            <consortium name="Ensembl"/>
        </authorList>
    </citation>
    <scope>IDENTIFICATION</scope>
    <source>
        <strain evidence="20">Glennie</strain>
    </source>
</reference>
<dbReference type="CTD" id="5284"/>
<evidence type="ECO:0000256" key="12">
    <source>
        <dbReference type="ARBA" id="ARBA00049599"/>
    </source>
</evidence>
<feature type="transmembrane region" description="Helical" evidence="17">
    <location>
        <begin position="607"/>
        <end position="629"/>
    </location>
</feature>
<organism evidence="20 21">
    <name type="scientific">Ornithorhynchus anatinus</name>
    <name type="common">Duckbill platypus</name>
    <dbReference type="NCBI Taxonomy" id="9258"/>
    <lineage>
        <taxon>Eukaryota</taxon>
        <taxon>Metazoa</taxon>
        <taxon>Chordata</taxon>
        <taxon>Craniata</taxon>
        <taxon>Vertebrata</taxon>
        <taxon>Euteleostomi</taxon>
        <taxon>Mammalia</taxon>
        <taxon>Monotremata</taxon>
        <taxon>Ornithorhynchidae</taxon>
        <taxon>Ornithorhynchus</taxon>
    </lineage>
</organism>
<evidence type="ECO:0000256" key="7">
    <source>
        <dbReference type="ARBA" id="ARBA00022989"/>
    </source>
</evidence>
<evidence type="ECO:0000256" key="11">
    <source>
        <dbReference type="ARBA" id="ARBA00023319"/>
    </source>
</evidence>
<dbReference type="SMART" id="SM00406">
    <property type="entry name" value="IGv"/>
    <property type="match status" value="5"/>
</dbReference>
<evidence type="ECO:0000256" key="10">
    <source>
        <dbReference type="ARBA" id="ARBA00023180"/>
    </source>
</evidence>
<comment type="subunit">
    <text evidence="14">Interacts (mainly via CDR1-like domain) with dimeric IgA. Interacts (mainly via CDR2-like domain) with pentameric IgM.</text>
</comment>
<evidence type="ECO:0000313" key="20">
    <source>
        <dbReference type="Ensembl" id="ENSOANP00000008339.2"/>
    </source>
</evidence>
<protein>
    <recommendedName>
        <fullName evidence="15">Polymeric immunoglobulin receptor</fullName>
    </recommendedName>
</protein>
<comment type="subcellular location">
    <subcellularLocation>
        <location evidence="1">Cell membrane</location>
        <topology evidence="1">Single-pass type I membrane protein</topology>
    </subcellularLocation>
    <subcellularLocation>
        <location evidence="2">Secreted</location>
    </subcellularLocation>
</comment>
<comment type="function">
    <text evidence="12">Mediates selective transcytosis of polymeric IgA and IgM across mucosal epithelial cells. Binds polymeric IgA and IgM at the basolateral surface of epithelial cells. The complex is then transported across the cell to be secreted at the apical surface. During this process, a cleavage occurs that separates the extracellular (known as the secretory component) from the transmembrane segment.</text>
</comment>
<keyword evidence="7 17" id="KW-1133">Transmembrane helix</keyword>
<comment type="function">
    <text evidence="13">Through its N-linked glycans ensures anchoring of secretory IgA (sIgA) molecules to mucus lining the epithelial surface to neutralize extracellular pathogens. On its own (free form) may act as a non-specific microbial scavenger to prevent pathogen interaction with epithelial cells.</text>
</comment>
<dbReference type="GO" id="GO:0004888">
    <property type="term" value="F:transmembrane signaling receptor activity"/>
    <property type="evidence" value="ECO:0000318"/>
    <property type="project" value="GO_Central"/>
</dbReference>
<sequence>MALLFFCLFALLPVASMKSPIIGPSKVSGIPGGTASIKCFYPPTSVNKHDRKYWCKLGPRGQCITLISSGGFVTKELAGRATLTNFPEQNMMEVDITQLGEKDSGDYRCGVGANNRGLYFNINLNVRKGPLPSEDPQVYVAEQDGTVNFTCPFQVPNNRKYMCKQEDTSCTDVIDSIGYVNPEFQGRVSLTVHDTMRKNFTISLSRIRQEDTGNYVCGTGIYGGQGDRSNLVLELLEPESELVYSELGGSVTLKCALGQQQAAVPKYLCKKEGENCLTVVNTKGNRDKAFEGRVLLANQEPPGSFSVSITRLRKTDAGLYLCGANRDGAYGGEGPFQAKELHVSEEVTLPQGPQVVKGVVGGSVAVQCPYDPKENKTLKYWCQWKGNSHCPNLVDSAGMVKEDYKGRIALFDQPDKGIFTVVLNRLTPEDVGHYWCLTSGERERKSTVLLNVTQGEPSLKAPQEITGQLKRSLNISCHFPCKYSSYEKFWCKWSRQGCQPIPSQDQGPSDAFVDCNQKSRIVSLSLNSLKETDEGWYWCGVKKDGNYGETTSIYLRVEKDSSAQGVPKVSSESGQPADVRPENKASGVGQEKSGADPSSVSGQGSHVLVSTLVPVAFVLVIGTIALLVIRARLRKNSDRVSVGSYRTDISMSDFENSHDFGVKDNVAASPTALETQLGEEEFIPSKENPEVVEEPKVAKRSSKEEADMAYTAFLLQANHIASGIPLDNPPEV</sequence>
<evidence type="ECO:0000256" key="14">
    <source>
        <dbReference type="ARBA" id="ARBA00049678"/>
    </source>
</evidence>
<dbReference type="STRING" id="9258.ENSOANP00000008339"/>
<dbReference type="InterPro" id="IPR013106">
    <property type="entry name" value="Ig_V-set"/>
</dbReference>
<dbReference type="InterPro" id="IPR003599">
    <property type="entry name" value="Ig_sub"/>
</dbReference>
<dbReference type="SMART" id="SM00409">
    <property type="entry name" value="IG"/>
    <property type="match status" value="5"/>
</dbReference>
<evidence type="ECO:0000256" key="9">
    <source>
        <dbReference type="ARBA" id="ARBA00023157"/>
    </source>
</evidence>
<dbReference type="InterPro" id="IPR013783">
    <property type="entry name" value="Ig-like_fold"/>
</dbReference>
<dbReference type="GeneID" id="100077431"/>
<dbReference type="eggNOG" id="ENOG502QPKT">
    <property type="taxonomic scope" value="Eukaryota"/>
</dbReference>
<dbReference type="Ensembl" id="ENSOANT00000008341.2">
    <property type="protein sequence ID" value="ENSOANP00000008339.2"/>
    <property type="gene ID" value="ENSOANG00000005248.3"/>
</dbReference>
<gene>
    <name evidence="20" type="primary">PIGR</name>
</gene>
<dbReference type="InterPro" id="IPR036179">
    <property type="entry name" value="Ig-like_dom_sf"/>
</dbReference>
<keyword evidence="9" id="KW-1015">Disulfide bond</keyword>
<dbReference type="CDD" id="cd05716">
    <property type="entry name" value="IgV_pIgR_like"/>
    <property type="match status" value="5"/>
</dbReference>
<keyword evidence="8 17" id="KW-0472">Membrane</keyword>
<dbReference type="Pfam" id="PF07686">
    <property type="entry name" value="V-set"/>
    <property type="match status" value="5"/>
</dbReference>
<dbReference type="GO" id="GO:0005886">
    <property type="term" value="C:plasma membrane"/>
    <property type="evidence" value="ECO:0000318"/>
    <property type="project" value="GO_Central"/>
</dbReference>
<feature type="region of interest" description="Disordered" evidence="16">
    <location>
        <begin position="564"/>
        <end position="603"/>
    </location>
</feature>
<dbReference type="InterPro" id="IPR050671">
    <property type="entry name" value="CD300_family_receptors"/>
</dbReference>
<evidence type="ECO:0000256" key="16">
    <source>
        <dbReference type="SAM" id="MobiDB-lite"/>
    </source>
</evidence>
<dbReference type="Bgee" id="ENSOANG00000005248">
    <property type="expression patterns" value="Expressed in liver and 6 other cell types or tissues"/>
</dbReference>
<dbReference type="GO" id="GO:0005576">
    <property type="term" value="C:extracellular region"/>
    <property type="evidence" value="ECO:0007669"/>
    <property type="project" value="UniProtKB-SubCell"/>
</dbReference>
<keyword evidence="4" id="KW-0964">Secreted</keyword>
<accession>F6WEB5</accession>
<dbReference type="KEGG" id="oaa:100077431"/>